<comment type="caution">
    <text evidence="3">The sequence shown here is derived from an EMBL/GenBank/DDBJ whole genome shotgun (WGS) entry which is preliminary data.</text>
</comment>
<evidence type="ECO:0000313" key="4">
    <source>
        <dbReference type="Proteomes" id="UP001147733"/>
    </source>
</evidence>
<dbReference type="Proteomes" id="UP001147733">
    <property type="component" value="Unassembled WGS sequence"/>
</dbReference>
<dbReference type="GO" id="GO:0006361">
    <property type="term" value="P:transcription initiation at RNA polymerase I promoter"/>
    <property type="evidence" value="ECO:0007669"/>
    <property type="project" value="InterPro"/>
</dbReference>
<evidence type="ECO:0000313" key="3">
    <source>
        <dbReference type="EMBL" id="KAJ5235776.1"/>
    </source>
</evidence>
<feature type="compositionally biased region" description="Acidic residues" evidence="2">
    <location>
        <begin position="336"/>
        <end position="361"/>
    </location>
</feature>
<proteinExistence type="inferred from homology"/>
<feature type="region of interest" description="Disordered" evidence="2">
    <location>
        <begin position="49"/>
        <end position="72"/>
    </location>
</feature>
<evidence type="ECO:0000256" key="2">
    <source>
        <dbReference type="SAM" id="MobiDB-lite"/>
    </source>
</evidence>
<keyword evidence="4" id="KW-1185">Reference proteome</keyword>
<dbReference type="RefSeq" id="XP_056503276.1">
    <property type="nucleotide sequence ID" value="XM_056643864.1"/>
</dbReference>
<dbReference type="GO" id="GO:0005634">
    <property type="term" value="C:nucleus"/>
    <property type="evidence" value="ECO:0007669"/>
    <property type="project" value="TreeGrafter"/>
</dbReference>
<feature type="region of interest" description="Disordered" evidence="2">
    <location>
        <begin position="336"/>
        <end position="364"/>
    </location>
</feature>
<keyword evidence="3" id="KW-0396">Initiation factor</keyword>
<dbReference type="AlphaFoldDB" id="A0A9W9TR32"/>
<reference evidence="3" key="1">
    <citation type="submission" date="2022-11" db="EMBL/GenBank/DDBJ databases">
        <authorList>
            <person name="Petersen C."/>
        </authorList>
    </citation>
    <scope>NUCLEOTIDE SEQUENCE</scope>
    <source>
        <strain evidence="3">IBT 23319</strain>
    </source>
</reference>
<feature type="region of interest" description="Disordered" evidence="2">
    <location>
        <begin position="667"/>
        <end position="701"/>
    </location>
</feature>
<dbReference type="EMBL" id="JAPQKT010000003">
    <property type="protein sequence ID" value="KAJ5235776.1"/>
    <property type="molecule type" value="Genomic_DNA"/>
</dbReference>
<accession>A0A9W9TR32</accession>
<keyword evidence="3" id="KW-0648">Protein biosynthesis</keyword>
<protein>
    <submittedName>
        <fullName evidence="3">RNA polymerase I specific transcription initiation factor RRN3</fullName>
    </submittedName>
</protein>
<dbReference type="PANTHER" id="PTHR12790">
    <property type="entry name" value="TRANSCRIPTION INITIATION FACTOR IA RRN3"/>
    <property type="match status" value="1"/>
</dbReference>
<comment type="similarity">
    <text evidence="1">Belongs to the RRN3 family.</text>
</comment>
<sequence>MPSVATAPRTSALTATPSAHCSKMLAASSPISILKPSNLAGTKRKMEDVDMSLSPSSSFSEAIAEDGHSKKRPRVTFAENTESQAAPIAVAETTTTITPGKSLPVVREEVRKAIHRHVVMGENEAYDKVKEIFTADPKKADDPMYSYELPTHTDLRNHLMGLLSHVASLDRNCSSLVTAILNSEWLGRDDSYVKLYTRFLGNLAAAQGTYLSFVLKMLVSKLSGIPRGTGRLPGYSPVSIPVIFNRVHKALRHVMRLIPAGSGALSPILSQQFPFDTDSAKSYSCYTQNLIRIVSYAPELQSDILAVITEKLVKVDVQIQVDLEDFEDELGEDLLQDVSPEEEVDDEADDDSIVSDDDPEGENQRVTEIKQNIQKVDGMIDILFEYYTPPFLSDSLADKENALDLLLSHFQTIILPTYRSRHSQFLLFHFSQVSPVLVDRFASVCVQIIFNKLQPSLTRQSAAAYLASFVARGAHISGEVVRDVFDIMLTHLNNLRDSYEDTCRGPDLRRYGPFYSTAQALLYIFCFRWRDLTTAAMEGDSPEQVEELEPSQVAFPPNIKEILHKSIYSRLNPLKICSPGIVTEFARIAHHFQLLYVYPLLEANKRLRVTAFRSIASLTNANFGQVERDVRAGDHLGYQLDAYFPFDPYQLPRSRRWLEGDYVEWRGIPGLDNEGDSDSEADDDDDEEDEDEEIATATDEE</sequence>
<reference evidence="3" key="2">
    <citation type="journal article" date="2023" name="IMA Fungus">
        <title>Comparative genomic study of the Penicillium genus elucidates a diverse pangenome and 15 lateral gene transfer events.</title>
        <authorList>
            <person name="Petersen C."/>
            <person name="Sorensen T."/>
            <person name="Nielsen M.R."/>
            <person name="Sondergaard T.E."/>
            <person name="Sorensen J.L."/>
            <person name="Fitzpatrick D.A."/>
            <person name="Frisvad J.C."/>
            <person name="Nielsen K.L."/>
        </authorList>
    </citation>
    <scope>NUCLEOTIDE SEQUENCE</scope>
    <source>
        <strain evidence="3">IBT 23319</strain>
    </source>
</reference>
<dbReference type="Pfam" id="PF05327">
    <property type="entry name" value="RRN3"/>
    <property type="match status" value="1"/>
</dbReference>
<organism evidence="3 4">
    <name type="scientific">Penicillium citrinum</name>
    <dbReference type="NCBI Taxonomy" id="5077"/>
    <lineage>
        <taxon>Eukaryota</taxon>
        <taxon>Fungi</taxon>
        <taxon>Dikarya</taxon>
        <taxon>Ascomycota</taxon>
        <taxon>Pezizomycotina</taxon>
        <taxon>Eurotiomycetes</taxon>
        <taxon>Eurotiomycetidae</taxon>
        <taxon>Eurotiales</taxon>
        <taxon>Aspergillaceae</taxon>
        <taxon>Penicillium</taxon>
    </lineage>
</organism>
<dbReference type="InterPro" id="IPR007991">
    <property type="entry name" value="RNA_pol_I_trans_ini_fac_RRN3"/>
</dbReference>
<dbReference type="GO" id="GO:0001181">
    <property type="term" value="F:RNA polymerase I general transcription initiation factor activity"/>
    <property type="evidence" value="ECO:0007669"/>
    <property type="project" value="InterPro"/>
</dbReference>
<dbReference type="GeneID" id="81383031"/>
<evidence type="ECO:0000256" key="1">
    <source>
        <dbReference type="ARBA" id="ARBA00010098"/>
    </source>
</evidence>
<dbReference type="GO" id="GO:0003743">
    <property type="term" value="F:translation initiation factor activity"/>
    <property type="evidence" value="ECO:0007669"/>
    <property type="project" value="UniProtKB-KW"/>
</dbReference>
<gene>
    <name evidence="3" type="ORF">N7469_004944</name>
</gene>
<name>A0A9W9TR32_PENCI</name>
<dbReference type="PANTHER" id="PTHR12790:SF0">
    <property type="entry name" value="RNA POLYMERASE I-SPECIFIC TRANSCRIPTION INITIATION FACTOR RRN3-RELATED"/>
    <property type="match status" value="1"/>
</dbReference>
<dbReference type="GO" id="GO:0001042">
    <property type="term" value="F:RNA polymerase I core binding"/>
    <property type="evidence" value="ECO:0007669"/>
    <property type="project" value="TreeGrafter"/>
</dbReference>
<feature type="compositionally biased region" description="Acidic residues" evidence="2">
    <location>
        <begin position="673"/>
        <end position="701"/>
    </location>
</feature>
<dbReference type="OrthoDB" id="26970at2759"/>